<name>A0ABD6C6B8_9EURY</name>
<organism evidence="2 3">
    <name type="scientific">Halorientalis brevis</name>
    <dbReference type="NCBI Taxonomy" id="1126241"/>
    <lineage>
        <taxon>Archaea</taxon>
        <taxon>Methanobacteriati</taxon>
        <taxon>Methanobacteriota</taxon>
        <taxon>Stenosarchaea group</taxon>
        <taxon>Halobacteria</taxon>
        <taxon>Halobacteriales</taxon>
        <taxon>Haloarculaceae</taxon>
        <taxon>Halorientalis</taxon>
    </lineage>
</organism>
<accession>A0ABD6C6B8</accession>
<dbReference type="InterPro" id="IPR058314">
    <property type="entry name" value="DUF8001"/>
</dbReference>
<dbReference type="RefSeq" id="WP_247377191.1">
    <property type="nucleotide sequence ID" value="NZ_JALLGV010000003.1"/>
</dbReference>
<keyword evidence="3" id="KW-1185">Reference proteome</keyword>
<sequence>MTEPLHVEAGELHADEFIEALTDGRRVVVRTELLGTEQEVTLRWDGEVFYCDTPTRLHKHESEAEMRQCIENQGYGRTGE</sequence>
<protein>
    <recommendedName>
        <fullName evidence="1">DUF8001 domain-containing protein</fullName>
    </recommendedName>
</protein>
<reference evidence="2 3" key="1">
    <citation type="journal article" date="2019" name="Int. J. Syst. Evol. Microbiol.">
        <title>The Global Catalogue of Microorganisms (GCM) 10K type strain sequencing project: providing services to taxonomists for standard genome sequencing and annotation.</title>
        <authorList>
            <consortium name="The Broad Institute Genomics Platform"/>
            <consortium name="The Broad Institute Genome Sequencing Center for Infectious Disease"/>
            <person name="Wu L."/>
            <person name="Ma J."/>
        </authorList>
    </citation>
    <scope>NUCLEOTIDE SEQUENCE [LARGE SCALE GENOMIC DNA]</scope>
    <source>
        <strain evidence="2 3">CGMCC 1.12125</strain>
    </source>
</reference>
<dbReference type="Proteomes" id="UP001597119">
    <property type="component" value="Unassembled WGS sequence"/>
</dbReference>
<evidence type="ECO:0000313" key="2">
    <source>
        <dbReference type="EMBL" id="MFD1585750.1"/>
    </source>
</evidence>
<dbReference type="AlphaFoldDB" id="A0ABD6C6B8"/>
<proteinExistence type="predicted"/>
<feature type="domain" description="DUF8001" evidence="1">
    <location>
        <begin position="1"/>
        <end position="77"/>
    </location>
</feature>
<evidence type="ECO:0000313" key="3">
    <source>
        <dbReference type="Proteomes" id="UP001597119"/>
    </source>
</evidence>
<evidence type="ECO:0000259" key="1">
    <source>
        <dbReference type="Pfam" id="PF26008"/>
    </source>
</evidence>
<dbReference type="Pfam" id="PF26008">
    <property type="entry name" value="DUF8001"/>
    <property type="match status" value="1"/>
</dbReference>
<gene>
    <name evidence="2" type="ORF">ACFR9U_02045</name>
</gene>
<dbReference type="EMBL" id="JBHUDJ010000001">
    <property type="protein sequence ID" value="MFD1585750.1"/>
    <property type="molecule type" value="Genomic_DNA"/>
</dbReference>
<comment type="caution">
    <text evidence="2">The sequence shown here is derived from an EMBL/GenBank/DDBJ whole genome shotgun (WGS) entry which is preliminary data.</text>
</comment>